<organism evidence="2 3">
    <name type="scientific">Sanguibacter keddieii (strain ATCC 51767 / DSM 10542 / NCFB 3025 / ST-74)</name>
    <dbReference type="NCBI Taxonomy" id="446469"/>
    <lineage>
        <taxon>Bacteria</taxon>
        <taxon>Bacillati</taxon>
        <taxon>Actinomycetota</taxon>
        <taxon>Actinomycetes</taxon>
        <taxon>Micrococcales</taxon>
        <taxon>Sanguibacteraceae</taxon>
        <taxon>Sanguibacter</taxon>
    </lineage>
</organism>
<proteinExistence type="predicted"/>
<dbReference type="GO" id="GO:0003677">
    <property type="term" value="F:DNA binding"/>
    <property type="evidence" value="ECO:0007669"/>
    <property type="project" value="InterPro"/>
</dbReference>
<dbReference type="InterPro" id="IPR003477">
    <property type="entry name" value="PemK-like"/>
</dbReference>
<dbReference type="eggNOG" id="COG2337">
    <property type="taxonomic scope" value="Bacteria"/>
</dbReference>
<dbReference type="Proteomes" id="UP000000322">
    <property type="component" value="Chromosome"/>
</dbReference>
<gene>
    <name evidence="2" type="ordered locus">Sked_13320</name>
</gene>
<evidence type="ECO:0000256" key="1">
    <source>
        <dbReference type="SAM" id="MobiDB-lite"/>
    </source>
</evidence>
<sequence length="193" mass="21058">MAKTPWTTTAARVARAVLSGLSRATSDRGPRTTAGPTTRPGRPSPGVARGTTTQRRPEAPPATYPGDFAGTVRAEYSPDLDGKPDPGEVVWTWVPYEEDHARGKDRPVLLVGRDGPWLLGLMLTSKDHGRDAAAEDRHGRRWMDIGAGTWDHEGRPSEVRLDRVVRVDPAAVRREGAIVSRELFASVVSRLHV</sequence>
<dbReference type="HOGENOM" id="CLU_097054_2_0_11"/>
<dbReference type="KEGG" id="ske:Sked_13320"/>
<dbReference type="SUPFAM" id="SSF50118">
    <property type="entry name" value="Cell growth inhibitor/plasmid maintenance toxic component"/>
    <property type="match status" value="1"/>
</dbReference>
<dbReference type="STRING" id="446469.Sked_13320"/>
<protein>
    <recommendedName>
        <fullName evidence="4">PemK-like protein</fullName>
    </recommendedName>
</protein>
<feature type="region of interest" description="Disordered" evidence="1">
    <location>
        <begin position="18"/>
        <end position="83"/>
    </location>
</feature>
<feature type="compositionally biased region" description="Low complexity" evidence="1">
    <location>
        <begin position="31"/>
        <end position="46"/>
    </location>
</feature>
<dbReference type="AlphaFoldDB" id="D1BEJ4"/>
<evidence type="ECO:0000313" key="3">
    <source>
        <dbReference type="Proteomes" id="UP000000322"/>
    </source>
</evidence>
<dbReference type="Pfam" id="PF02452">
    <property type="entry name" value="PemK_toxin"/>
    <property type="match status" value="1"/>
</dbReference>
<accession>D1BEJ4</accession>
<evidence type="ECO:0000313" key="2">
    <source>
        <dbReference type="EMBL" id="ACZ21272.1"/>
    </source>
</evidence>
<dbReference type="OrthoDB" id="5184628at2"/>
<dbReference type="EMBL" id="CP001819">
    <property type="protein sequence ID" value="ACZ21272.1"/>
    <property type="molecule type" value="Genomic_DNA"/>
</dbReference>
<name>D1BEJ4_SANKS</name>
<evidence type="ECO:0008006" key="4">
    <source>
        <dbReference type="Google" id="ProtNLM"/>
    </source>
</evidence>
<keyword evidence="3" id="KW-1185">Reference proteome</keyword>
<dbReference type="RefSeq" id="WP_012866341.1">
    <property type="nucleotide sequence ID" value="NC_013521.1"/>
</dbReference>
<reference evidence="2 3" key="1">
    <citation type="journal article" date="2009" name="Stand. Genomic Sci.">
        <title>Complete genome sequence of Sanguibacter keddieii type strain (ST-74).</title>
        <authorList>
            <person name="Ivanova N."/>
            <person name="Sikorski J."/>
            <person name="Sims D."/>
            <person name="Brettin T."/>
            <person name="Detter J.C."/>
            <person name="Han C."/>
            <person name="Lapidus A."/>
            <person name="Copeland A."/>
            <person name="Glavina Del Rio T."/>
            <person name="Nolan M."/>
            <person name="Chen F."/>
            <person name="Lucas S."/>
            <person name="Tice H."/>
            <person name="Cheng J.F."/>
            <person name="Bruce D."/>
            <person name="Goodwin L."/>
            <person name="Pitluck S."/>
            <person name="Pati A."/>
            <person name="Mavromatis K."/>
            <person name="Chen A."/>
            <person name="Palaniappan K."/>
            <person name="D'haeseleer P."/>
            <person name="Chain P."/>
            <person name="Bristow J."/>
            <person name="Eisen J.A."/>
            <person name="Markowitz V."/>
            <person name="Hugenholtz P."/>
            <person name="Goker M."/>
            <person name="Pukall R."/>
            <person name="Klenk H.P."/>
            <person name="Kyrpides N.C."/>
        </authorList>
    </citation>
    <scope>NUCLEOTIDE SEQUENCE [LARGE SCALE GENOMIC DNA]</scope>
    <source>
        <strain evidence="3">ATCC 51767 / DSM 10542 / NCFB 3025 / ST-74</strain>
    </source>
</reference>